<sequence>MAGTNLINDYVAGAIGGCAGMAVGHPLDTVKVQMQTQSPHNPYNGMWDCIKSISQQKIRHGFFRGMSFPLVSFGFLNSTFFGMYGHILQMLGHNDRDTAEPHFMHTFAAGFLATLPTVFMATPIDVIKVTLQSQIEHEICPETGKKVKVRFYNGPFDAIKDILQKGGIRGIFRGFWVQLARDSPANAVYMSFYEVVAYEASQVVPSVPSPLVNFVSGGLAGVVSWLVIMPLDVIKSRMQADTRQKYYTGFWDCAKKAYSQEGYRVFYRGTLAVALRAFPVNAVTLMVYTEVLIYMNSNGETDSD</sequence>
<comment type="caution">
    <text evidence="12">The sequence shown here is derived from an EMBL/GenBank/DDBJ whole genome shotgun (WGS) entry which is preliminary data.</text>
</comment>
<dbReference type="PROSITE" id="PS50920">
    <property type="entry name" value="SOLCAR"/>
    <property type="match status" value="3"/>
</dbReference>
<dbReference type="InterPro" id="IPR002067">
    <property type="entry name" value="MCP"/>
</dbReference>
<evidence type="ECO:0000256" key="1">
    <source>
        <dbReference type="ARBA" id="ARBA00004225"/>
    </source>
</evidence>
<evidence type="ECO:0000256" key="11">
    <source>
        <dbReference type="SAM" id="Phobius"/>
    </source>
</evidence>
<dbReference type="PRINTS" id="PR00926">
    <property type="entry name" value="MITOCARRIER"/>
</dbReference>
<name>A0AAN9GET2_9CAEN</name>
<feature type="transmembrane region" description="Helical" evidence="11">
    <location>
        <begin position="70"/>
        <end position="91"/>
    </location>
</feature>
<protein>
    <submittedName>
        <fullName evidence="12">Uncharacterized protein</fullName>
    </submittedName>
</protein>
<dbReference type="SUPFAM" id="SSF103506">
    <property type="entry name" value="Mitochondrial carrier"/>
    <property type="match status" value="1"/>
</dbReference>
<dbReference type="PANTHER" id="PTHR45624">
    <property type="entry name" value="MITOCHONDRIAL BASIC AMINO ACIDS TRANSPORTER-RELATED"/>
    <property type="match status" value="1"/>
</dbReference>
<evidence type="ECO:0000256" key="4">
    <source>
        <dbReference type="ARBA" id="ARBA00022692"/>
    </source>
</evidence>
<dbReference type="EMBL" id="JBAMIC010000008">
    <property type="protein sequence ID" value="KAK7105094.1"/>
    <property type="molecule type" value="Genomic_DNA"/>
</dbReference>
<keyword evidence="6 11" id="KW-1133">Transmembrane helix</keyword>
<gene>
    <name evidence="12" type="ORF">V1264_019702</name>
</gene>
<evidence type="ECO:0000313" key="12">
    <source>
        <dbReference type="EMBL" id="KAK7105094.1"/>
    </source>
</evidence>
<evidence type="ECO:0000256" key="3">
    <source>
        <dbReference type="ARBA" id="ARBA00022448"/>
    </source>
</evidence>
<evidence type="ECO:0000256" key="6">
    <source>
        <dbReference type="ARBA" id="ARBA00022989"/>
    </source>
</evidence>
<keyword evidence="8 9" id="KW-0472">Membrane</keyword>
<evidence type="ECO:0000256" key="7">
    <source>
        <dbReference type="ARBA" id="ARBA00023128"/>
    </source>
</evidence>
<dbReference type="InterPro" id="IPR018108">
    <property type="entry name" value="MCP_transmembrane"/>
</dbReference>
<comment type="similarity">
    <text evidence="2 10">Belongs to the mitochondrial carrier (TC 2.A.29) family.</text>
</comment>
<dbReference type="GO" id="GO:0031966">
    <property type="term" value="C:mitochondrial membrane"/>
    <property type="evidence" value="ECO:0007669"/>
    <property type="project" value="UniProtKB-SubCell"/>
</dbReference>
<dbReference type="GO" id="GO:0022857">
    <property type="term" value="F:transmembrane transporter activity"/>
    <property type="evidence" value="ECO:0007669"/>
    <property type="project" value="TreeGrafter"/>
</dbReference>
<reference evidence="12 13" key="1">
    <citation type="submission" date="2024-02" db="EMBL/GenBank/DDBJ databases">
        <title>Chromosome-scale genome assembly of the rough periwinkle Littorina saxatilis.</title>
        <authorList>
            <person name="De Jode A."/>
            <person name="Faria R."/>
            <person name="Formenti G."/>
            <person name="Sims Y."/>
            <person name="Smith T.P."/>
            <person name="Tracey A."/>
            <person name="Wood J.M.D."/>
            <person name="Zagrodzka Z.B."/>
            <person name="Johannesson K."/>
            <person name="Butlin R.K."/>
            <person name="Leder E.H."/>
        </authorList>
    </citation>
    <scope>NUCLEOTIDE SEQUENCE [LARGE SCALE GENOMIC DNA]</scope>
    <source>
        <strain evidence="12">Snail1</strain>
        <tissue evidence="12">Muscle</tissue>
    </source>
</reference>
<dbReference type="Pfam" id="PF00153">
    <property type="entry name" value="Mito_carr"/>
    <property type="match status" value="3"/>
</dbReference>
<dbReference type="AlphaFoldDB" id="A0AAN9GET2"/>
<dbReference type="InterPro" id="IPR050567">
    <property type="entry name" value="Mitochondrial_Carrier"/>
</dbReference>
<feature type="transmembrane region" description="Helical" evidence="11">
    <location>
        <begin position="265"/>
        <end position="288"/>
    </location>
</feature>
<feature type="repeat" description="Solcar" evidence="9">
    <location>
        <begin position="208"/>
        <end position="294"/>
    </location>
</feature>
<evidence type="ECO:0000256" key="9">
    <source>
        <dbReference type="PROSITE-ProRule" id="PRU00282"/>
    </source>
</evidence>
<keyword evidence="7" id="KW-0496">Mitochondrion</keyword>
<feature type="repeat" description="Solcar" evidence="9">
    <location>
        <begin position="101"/>
        <end position="199"/>
    </location>
</feature>
<comment type="subcellular location">
    <subcellularLocation>
        <location evidence="1">Mitochondrion membrane</location>
        <topology evidence="1">Multi-pass membrane protein</topology>
    </subcellularLocation>
</comment>
<feature type="repeat" description="Solcar" evidence="9">
    <location>
        <begin position="4"/>
        <end position="90"/>
    </location>
</feature>
<organism evidence="12 13">
    <name type="scientific">Littorina saxatilis</name>
    <dbReference type="NCBI Taxonomy" id="31220"/>
    <lineage>
        <taxon>Eukaryota</taxon>
        <taxon>Metazoa</taxon>
        <taxon>Spiralia</taxon>
        <taxon>Lophotrochozoa</taxon>
        <taxon>Mollusca</taxon>
        <taxon>Gastropoda</taxon>
        <taxon>Caenogastropoda</taxon>
        <taxon>Littorinimorpha</taxon>
        <taxon>Littorinoidea</taxon>
        <taxon>Littorinidae</taxon>
        <taxon>Littorina</taxon>
    </lineage>
</organism>
<evidence type="ECO:0000256" key="5">
    <source>
        <dbReference type="ARBA" id="ARBA00022737"/>
    </source>
</evidence>
<evidence type="ECO:0000256" key="10">
    <source>
        <dbReference type="RuleBase" id="RU000488"/>
    </source>
</evidence>
<dbReference type="InterPro" id="IPR023395">
    <property type="entry name" value="MCP_dom_sf"/>
</dbReference>
<dbReference type="PANTHER" id="PTHR45624:SF10">
    <property type="entry name" value="SLC (SOLUTE CARRIER) HOMOLOG"/>
    <property type="match status" value="1"/>
</dbReference>
<evidence type="ECO:0000256" key="2">
    <source>
        <dbReference type="ARBA" id="ARBA00006375"/>
    </source>
</evidence>
<evidence type="ECO:0000256" key="8">
    <source>
        <dbReference type="ARBA" id="ARBA00023136"/>
    </source>
</evidence>
<keyword evidence="4 9" id="KW-0812">Transmembrane</keyword>
<evidence type="ECO:0000313" key="13">
    <source>
        <dbReference type="Proteomes" id="UP001374579"/>
    </source>
</evidence>
<keyword evidence="13" id="KW-1185">Reference proteome</keyword>
<accession>A0AAN9GET2</accession>
<feature type="transmembrane region" description="Helical" evidence="11">
    <location>
        <begin position="103"/>
        <end position="124"/>
    </location>
</feature>
<dbReference type="Proteomes" id="UP001374579">
    <property type="component" value="Unassembled WGS sequence"/>
</dbReference>
<dbReference type="Gene3D" id="1.50.40.10">
    <property type="entry name" value="Mitochondrial carrier domain"/>
    <property type="match status" value="1"/>
</dbReference>
<keyword evidence="5" id="KW-0677">Repeat</keyword>
<proteinExistence type="inferred from homology"/>
<keyword evidence="3 10" id="KW-0813">Transport</keyword>